<organism evidence="8 9">
    <name type="scientific">Legionella waltersii</name>
    <dbReference type="NCBI Taxonomy" id="66969"/>
    <lineage>
        <taxon>Bacteria</taxon>
        <taxon>Pseudomonadati</taxon>
        <taxon>Pseudomonadota</taxon>
        <taxon>Gammaproteobacteria</taxon>
        <taxon>Legionellales</taxon>
        <taxon>Legionellaceae</taxon>
        <taxon>Legionella</taxon>
    </lineage>
</organism>
<dbReference type="EC" id="4.1.2.4" evidence="3 7"/>
<dbReference type="GO" id="GO:0016052">
    <property type="term" value="P:carbohydrate catabolic process"/>
    <property type="evidence" value="ECO:0007669"/>
    <property type="project" value="TreeGrafter"/>
</dbReference>
<evidence type="ECO:0000313" key="8">
    <source>
        <dbReference type="EMBL" id="KTD82263.1"/>
    </source>
</evidence>
<dbReference type="SMART" id="SM01133">
    <property type="entry name" value="DeoC"/>
    <property type="match status" value="1"/>
</dbReference>
<dbReference type="STRING" id="66969.Lwal_0740"/>
<evidence type="ECO:0000256" key="6">
    <source>
        <dbReference type="ARBA" id="ARBA00048791"/>
    </source>
</evidence>
<dbReference type="RefSeq" id="WP_058479563.1">
    <property type="nucleotide sequence ID" value="NZ_CAAAIQ010000006.1"/>
</dbReference>
<dbReference type="InterPro" id="IPR011343">
    <property type="entry name" value="DeoC"/>
</dbReference>
<dbReference type="Gene3D" id="3.20.20.70">
    <property type="entry name" value="Aldolase class I"/>
    <property type="match status" value="1"/>
</dbReference>
<dbReference type="OrthoDB" id="6579831at2"/>
<dbReference type="InterPro" id="IPR002915">
    <property type="entry name" value="DeoC/FbaB/LacD_aldolase"/>
</dbReference>
<dbReference type="Pfam" id="PF01791">
    <property type="entry name" value="DeoC"/>
    <property type="match status" value="1"/>
</dbReference>
<reference evidence="8 9" key="1">
    <citation type="submission" date="2015-11" db="EMBL/GenBank/DDBJ databases">
        <title>Genomic analysis of 38 Legionella species identifies large and diverse effector repertoires.</title>
        <authorList>
            <person name="Burstein D."/>
            <person name="Amaro F."/>
            <person name="Zusman T."/>
            <person name="Lifshitz Z."/>
            <person name="Cohen O."/>
            <person name="Gilbert J.A."/>
            <person name="Pupko T."/>
            <person name="Shuman H.A."/>
            <person name="Segal G."/>
        </authorList>
    </citation>
    <scope>NUCLEOTIDE SEQUENCE [LARGE SCALE GENOMIC DNA]</scope>
    <source>
        <strain evidence="8 9">ATCC 51914</strain>
    </source>
</reference>
<dbReference type="PIRSF" id="PIRSF001357">
    <property type="entry name" value="DeoC"/>
    <property type="match status" value="1"/>
</dbReference>
<dbReference type="GO" id="GO:0005737">
    <property type="term" value="C:cytoplasm"/>
    <property type="evidence" value="ECO:0007669"/>
    <property type="project" value="InterPro"/>
</dbReference>
<proteinExistence type="inferred from homology"/>
<dbReference type="GO" id="GO:0004139">
    <property type="term" value="F:deoxyribose-phosphate aldolase activity"/>
    <property type="evidence" value="ECO:0007669"/>
    <property type="project" value="UniProtKB-UniRule"/>
</dbReference>
<evidence type="ECO:0000256" key="2">
    <source>
        <dbReference type="ARBA" id="ARBA00009473"/>
    </source>
</evidence>
<evidence type="ECO:0000313" key="9">
    <source>
        <dbReference type="Proteomes" id="UP000054729"/>
    </source>
</evidence>
<keyword evidence="4" id="KW-0456">Lyase</keyword>
<accession>A0A0W1ALQ4</accession>
<evidence type="ECO:0000256" key="4">
    <source>
        <dbReference type="ARBA" id="ARBA00023239"/>
    </source>
</evidence>
<dbReference type="PATRIC" id="fig|66969.6.peg.809"/>
<dbReference type="PANTHER" id="PTHR10889">
    <property type="entry name" value="DEOXYRIBOSE-PHOSPHATE ALDOLASE"/>
    <property type="match status" value="1"/>
</dbReference>
<dbReference type="GO" id="GO:0009264">
    <property type="term" value="P:deoxyribonucleotide catabolic process"/>
    <property type="evidence" value="ECO:0007669"/>
    <property type="project" value="UniProtKB-UniRule"/>
</dbReference>
<dbReference type="AlphaFoldDB" id="A0A0W1ALQ4"/>
<comment type="caution">
    <text evidence="8">The sequence shown here is derived from an EMBL/GenBank/DDBJ whole genome shotgun (WGS) entry which is preliminary data.</text>
</comment>
<name>A0A0W1ALQ4_9GAMM</name>
<dbReference type="Proteomes" id="UP000054729">
    <property type="component" value="Unassembled WGS sequence"/>
</dbReference>
<sequence length="254" mass="27804">MSLDSSLNTLLNRLLSQQQRSLKSNLELIQCIDLTLLDEAADKHSLGQVYQQAQRYPVAAICVYSQHLNQFVSLPTIKLATVVNFPQGTDELLSCLAAIDQAVNIGAHEIDYVFPYEEYMSGNKQKALNHCDVIIQDCKKLGLNLKIILETGAFPNMDSVYQLSSELISLGAPFLKTSTGKINTGATFSAAFAILTAIKDAPEYHCGIKLSGGIKSTEQAQQYAHLAELLMEKAIHPSWFRIGASSLLTSLTVP</sequence>
<keyword evidence="9" id="KW-1185">Reference proteome</keyword>
<dbReference type="NCBIfam" id="TIGR00126">
    <property type="entry name" value="deoC"/>
    <property type="match status" value="1"/>
</dbReference>
<gene>
    <name evidence="8" type="primary">deoC</name>
    <name evidence="8" type="ORF">Lwal_0740</name>
</gene>
<evidence type="ECO:0000256" key="1">
    <source>
        <dbReference type="ARBA" id="ARBA00004816"/>
    </source>
</evidence>
<evidence type="ECO:0000256" key="3">
    <source>
        <dbReference type="ARBA" id="ARBA00012515"/>
    </source>
</evidence>
<protein>
    <recommendedName>
        <fullName evidence="3 7">Deoxyribose-phosphate aldolase</fullName>
        <ecNumber evidence="3 7">4.1.2.4</ecNumber>
    </recommendedName>
</protein>
<dbReference type="SUPFAM" id="SSF51569">
    <property type="entry name" value="Aldolase"/>
    <property type="match status" value="1"/>
</dbReference>
<dbReference type="EMBL" id="LNZB01000015">
    <property type="protein sequence ID" value="KTD82263.1"/>
    <property type="molecule type" value="Genomic_DNA"/>
</dbReference>
<dbReference type="InterPro" id="IPR013785">
    <property type="entry name" value="Aldolase_TIM"/>
</dbReference>
<evidence type="ECO:0000256" key="5">
    <source>
        <dbReference type="ARBA" id="ARBA00023270"/>
    </source>
</evidence>
<keyword evidence="5" id="KW-0704">Schiff base</keyword>
<evidence type="ECO:0000256" key="7">
    <source>
        <dbReference type="NCBIfam" id="TIGR00126"/>
    </source>
</evidence>
<comment type="pathway">
    <text evidence="1">Carbohydrate degradation; 2-deoxy-D-ribose 1-phosphate degradation; D-glyceraldehyde 3-phosphate and acetaldehyde from 2-deoxy-alpha-D-ribose 1-phosphate: step 2/2.</text>
</comment>
<dbReference type="PANTHER" id="PTHR10889:SF3">
    <property type="entry name" value="DEOXYRIBOSE-PHOSPHATE ALDOLASE"/>
    <property type="match status" value="1"/>
</dbReference>
<comment type="catalytic activity">
    <reaction evidence="6">
        <text>2-deoxy-D-ribose 5-phosphate = D-glyceraldehyde 3-phosphate + acetaldehyde</text>
        <dbReference type="Rhea" id="RHEA:12821"/>
        <dbReference type="ChEBI" id="CHEBI:15343"/>
        <dbReference type="ChEBI" id="CHEBI:59776"/>
        <dbReference type="ChEBI" id="CHEBI:62877"/>
        <dbReference type="EC" id="4.1.2.4"/>
    </reaction>
</comment>
<comment type="similarity">
    <text evidence="2">Belongs to the DeoC/FbaB aldolase family. DeoC type 2 subfamily.</text>
</comment>